<dbReference type="OrthoDB" id="8564199at2"/>
<dbReference type="Pfam" id="PF06891">
    <property type="entry name" value="P2_Phage_GpR"/>
    <property type="match status" value="1"/>
</dbReference>
<organism evidence="1 2">
    <name type="scientific">Asticcacaulis biprosthecium C19</name>
    <dbReference type="NCBI Taxonomy" id="715226"/>
    <lineage>
        <taxon>Bacteria</taxon>
        <taxon>Pseudomonadati</taxon>
        <taxon>Pseudomonadota</taxon>
        <taxon>Alphaproteobacteria</taxon>
        <taxon>Caulobacterales</taxon>
        <taxon>Caulobacteraceae</taxon>
        <taxon>Asticcacaulis</taxon>
    </lineage>
</organism>
<sequence>MRKPQSLYTFLLDSCPELKRDPNRISMQVVDGNLVARHGENLGFEMRYRVNILVLGLTEHIHSVLLPVMIWIRTNQIDLLQNYEKADNALAFEVDILDRSTYDLSIELPLTEAVDVSRHPNGVYRMTERGEPPQCGMEGAEGLALLPEDIVLIVNDYGEIRLHPDGSVMTKDPNAPV</sequence>
<dbReference type="STRING" id="715226.ABI_15520"/>
<accession>F4QJC9</accession>
<dbReference type="eggNOG" id="ENOG5032RTF">
    <property type="taxonomic scope" value="Bacteria"/>
</dbReference>
<proteinExistence type="predicted"/>
<keyword evidence="2" id="KW-1185">Reference proteome</keyword>
<protein>
    <submittedName>
        <fullName evidence="1">Tail completion protein R</fullName>
    </submittedName>
</protein>
<gene>
    <name evidence="1" type="ORF">ABI_15520</name>
</gene>
<dbReference type="RefSeq" id="WP_006272301.1">
    <property type="nucleotide sequence ID" value="NZ_GL883077.1"/>
</dbReference>
<dbReference type="HOGENOM" id="CLU_122706_0_0_5"/>
<evidence type="ECO:0000313" key="2">
    <source>
        <dbReference type="Proteomes" id="UP000006512"/>
    </source>
</evidence>
<dbReference type="EMBL" id="GL883077">
    <property type="protein sequence ID" value="EGF93112.1"/>
    <property type="molecule type" value="Genomic_DNA"/>
</dbReference>
<name>F4QJC9_9CAUL</name>
<dbReference type="AlphaFoldDB" id="F4QJC9"/>
<reference evidence="2" key="1">
    <citation type="submission" date="2011-03" db="EMBL/GenBank/DDBJ databases">
        <title>Draft genome sequence of Brevundimonas diminuta.</title>
        <authorList>
            <person name="Brown P.J.B."/>
            <person name="Buechlein A."/>
            <person name="Hemmerich C."/>
            <person name="Brun Y.V."/>
        </authorList>
    </citation>
    <scope>NUCLEOTIDE SEQUENCE [LARGE SCALE GENOMIC DNA]</scope>
    <source>
        <strain evidence="2">C19</strain>
    </source>
</reference>
<dbReference type="Proteomes" id="UP000006512">
    <property type="component" value="Unassembled WGS sequence"/>
</dbReference>
<evidence type="ECO:0000313" key="1">
    <source>
        <dbReference type="EMBL" id="EGF93112.1"/>
    </source>
</evidence>
<dbReference type="InterPro" id="IPR009678">
    <property type="entry name" value="Phage_tail_completion_R"/>
</dbReference>